<dbReference type="AlphaFoldDB" id="A0AAW1FVD2"/>
<dbReference type="Proteomes" id="UP001488805">
    <property type="component" value="Unassembled WGS sequence"/>
</dbReference>
<comment type="caution">
    <text evidence="2">The sequence shown here is derived from an EMBL/GenBank/DDBJ whole genome shotgun (WGS) entry which is preliminary data.</text>
</comment>
<accession>A0AAW1FVD2</accession>
<evidence type="ECO:0000313" key="2">
    <source>
        <dbReference type="EMBL" id="KAK9538480.1"/>
    </source>
</evidence>
<gene>
    <name evidence="2" type="ORF">VZT92_003648</name>
</gene>
<organism evidence="2 3">
    <name type="scientific">Zoarces viviparus</name>
    <name type="common">Viviparous eelpout</name>
    <name type="synonym">Blennius viviparus</name>
    <dbReference type="NCBI Taxonomy" id="48416"/>
    <lineage>
        <taxon>Eukaryota</taxon>
        <taxon>Metazoa</taxon>
        <taxon>Chordata</taxon>
        <taxon>Craniata</taxon>
        <taxon>Vertebrata</taxon>
        <taxon>Euteleostomi</taxon>
        <taxon>Actinopterygii</taxon>
        <taxon>Neopterygii</taxon>
        <taxon>Teleostei</taxon>
        <taxon>Neoteleostei</taxon>
        <taxon>Acanthomorphata</taxon>
        <taxon>Eupercaria</taxon>
        <taxon>Perciformes</taxon>
        <taxon>Cottioidei</taxon>
        <taxon>Zoarcales</taxon>
        <taxon>Zoarcidae</taxon>
        <taxon>Zoarcinae</taxon>
        <taxon>Zoarces</taxon>
    </lineage>
</organism>
<evidence type="ECO:0000313" key="3">
    <source>
        <dbReference type="Proteomes" id="UP001488805"/>
    </source>
</evidence>
<reference evidence="2 3" key="1">
    <citation type="journal article" date="2024" name="Genome Biol. Evol.">
        <title>Chromosome-level genome assembly of the viviparous eelpout Zoarces viviparus.</title>
        <authorList>
            <person name="Fuhrmann N."/>
            <person name="Brasseur M.V."/>
            <person name="Bakowski C.E."/>
            <person name="Podsiadlowski L."/>
            <person name="Prost S."/>
            <person name="Krehenwinkel H."/>
            <person name="Mayer C."/>
        </authorList>
    </citation>
    <scope>NUCLEOTIDE SEQUENCE [LARGE SCALE GENOMIC DNA]</scope>
    <source>
        <strain evidence="2">NO-MEL_2022_Ind0_liver</strain>
    </source>
</reference>
<feature type="compositionally biased region" description="Polar residues" evidence="1">
    <location>
        <begin position="1"/>
        <end position="18"/>
    </location>
</feature>
<feature type="compositionally biased region" description="Polar residues" evidence="1">
    <location>
        <begin position="26"/>
        <end position="37"/>
    </location>
</feature>
<name>A0AAW1FVD2_ZOAVI</name>
<evidence type="ECO:0000256" key="1">
    <source>
        <dbReference type="SAM" id="MobiDB-lite"/>
    </source>
</evidence>
<dbReference type="EMBL" id="JBCEZU010000023">
    <property type="protein sequence ID" value="KAK9538480.1"/>
    <property type="molecule type" value="Genomic_DNA"/>
</dbReference>
<keyword evidence="3" id="KW-1185">Reference proteome</keyword>
<proteinExistence type="predicted"/>
<feature type="region of interest" description="Disordered" evidence="1">
    <location>
        <begin position="1"/>
        <end position="60"/>
    </location>
</feature>
<sequence>MKLSRSPPTGVQTGTRVTDTVPRGTLLSTPHNAQNPASKGPFPSLSPAQTTIPPTAKQPTSLSTNTLALLLTLSPIWPLLPQWPLPNFLDLLRCHQEGECVLTKSMPPTGRQDWRPGRP</sequence>
<protein>
    <submittedName>
        <fullName evidence="2">Uncharacterized protein</fullName>
    </submittedName>
</protein>